<proteinExistence type="predicted"/>
<reference evidence="1 2" key="1">
    <citation type="journal article" date="2009" name="PLoS Genet.">
        <title>The genome of Nectria haematococca: contribution of supernumerary chromosomes to gene expansion.</title>
        <authorList>
            <person name="Coleman J.J."/>
            <person name="Rounsley S.D."/>
            <person name="Rodriguez-Carres M."/>
            <person name="Kuo A."/>
            <person name="Wasmann C.C."/>
            <person name="Grimwood J."/>
            <person name="Schmutz J."/>
            <person name="Taga M."/>
            <person name="White G.J."/>
            <person name="Zhou S."/>
            <person name="Schwartz D.C."/>
            <person name="Freitag M."/>
            <person name="Ma L.J."/>
            <person name="Danchin E.G."/>
            <person name="Henrissat B."/>
            <person name="Coutinho P.M."/>
            <person name="Nelson D.R."/>
            <person name="Straney D."/>
            <person name="Napoli C.A."/>
            <person name="Barker B.M."/>
            <person name="Gribskov M."/>
            <person name="Rep M."/>
            <person name="Kroken S."/>
            <person name="Molnar I."/>
            <person name="Rensing C."/>
            <person name="Kennell J.C."/>
            <person name="Zamora J."/>
            <person name="Farman M.L."/>
            <person name="Selker E.U."/>
            <person name="Salamov A."/>
            <person name="Shapiro H."/>
            <person name="Pangilinan J."/>
            <person name="Lindquist E."/>
            <person name="Lamers C."/>
            <person name="Grigoriev I.V."/>
            <person name="Geiser D.M."/>
            <person name="Covert S.F."/>
            <person name="Temporini E."/>
            <person name="Vanetten H.D."/>
        </authorList>
    </citation>
    <scope>NUCLEOTIDE SEQUENCE [LARGE SCALE GENOMIC DNA]</scope>
    <source>
        <strain evidence="2">ATCC MYA-4622 / CBS 123669 / FGSC 9596 / NRRL 45880 / 77-13-4</strain>
    </source>
</reference>
<protein>
    <submittedName>
        <fullName evidence="1">Uncharacterized protein</fullName>
    </submittedName>
</protein>
<evidence type="ECO:0000313" key="1">
    <source>
        <dbReference type="EMBL" id="EEU40095.1"/>
    </source>
</evidence>
<name>C7Z6A7_FUSV7</name>
<dbReference type="OrthoDB" id="4499616at2759"/>
<organism evidence="1 2">
    <name type="scientific">Fusarium vanettenii (strain ATCC MYA-4622 / CBS 123669 / FGSC 9596 / NRRL 45880 / 77-13-4)</name>
    <name type="common">Fusarium solani subsp. pisi</name>
    <dbReference type="NCBI Taxonomy" id="660122"/>
    <lineage>
        <taxon>Eukaryota</taxon>
        <taxon>Fungi</taxon>
        <taxon>Dikarya</taxon>
        <taxon>Ascomycota</taxon>
        <taxon>Pezizomycotina</taxon>
        <taxon>Sordariomycetes</taxon>
        <taxon>Hypocreomycetidae</taxon>
        <taxon>Hypocreales</taxon>
        <taxon>Nectriaceae</taxon>
        <taxon>Fusarium</taxon>
        <taxon>Fusarium solani species complex</taxon>
        <taxon>Fusarium vanettenii</taxon>
    </lineage>
</organism>
<dbReference type="OMA" id="SWFPSRE"/>
<dbReference type="HOGENOM" id="CLU_100270_0_0_1"/>
<dbReference type="AlphaFoldDB" id="C7Z6A7"/>
<dbReference type="VEuPathDB" id="FungiDB:NECHADRAFT_99095"/>
<dbReference type="EMBL" id="GG698910">
    <property type="protein sequence ID" value="EEU40095.1"/>
    <property type="molecule type" value="Genomic_DNA"/>
</dbReference>
<dbReference type="RefSeq" id="XP_003045808.1">
    <property type="nucleotide sequence ID" value="XM_003045762.1"/>
</dbReference>
<gene>
    <name evidence="1" type="ORF">NECHADRAFT_99095</name>
</gene>
<evidence type="ECO:0000313" key="2">
    <source>
        <dbReference type="Proteomes" id="UP000005206"/>
    </source>
</evidence>
<dbReference type="Proteomes" id="UP000005206">
    <property type="component" value="Chromosome 2"/>
</dbReference>
<accession>C7Z6A7</accession>
<dbReference type="GeneID" id="9668567"/>
<sequence>MADGQVFNSGNVSFMSSYLQAKKATDEKPVQILWTTILGTWFPPSGPYKLAFKSSSLASVEKVDGVVIEVRFLGTGSITDPGQILENQIFIVECNGSHKDTHDRWHNAAVQLTHYLENNTNGTDQLFGAIAIGTKVEVYQWEYHNGSSHLHRIHDDQLDLGSARDRCTFEAAMDNARTQGRRSAVRDDSRNA</sequence>
<keyword evidence="2" id="KW-1185">Reference proteome</keyword>
<dbReference type="KEGG" id="nhe:NECHADRAFT_99095"/>
<dbReference type="eggNOG" id="ENOG502T42Y">
    <property type="taxonomic scope" value="Eukaryota"/>
</dbReference>
<dbReference type="InParanoid" id="C7Z6A7"/>